<evidence type="ECO:0000313" key="1">
    <source>
        <dbReference type="EMBL" id="CAH3167181.1"/>
    </source>
</evidence>
<accession>A0AAU9Y455</accession>
<dbReference type="Gene3D" id="3.40.50.2300">
    <property type="match status" value="1"/>
</dbReference>
<organism evidence="1 2">
    <name type="scientific">Pocillopora meandrina</name>
    <dbReference type="NCBI Taxonomy" id="46732"/>
    <lineage>
        <taxon>Eukaryota</taxon>
        <taxon>Metazoa</taxon>
        <taxon>Cnidaria</taxon>
        <taxon>Anthozoa</taxon>
        <taxon>Hexacorallia</taxon>
        <taxon>Scleractinia</taxon>
        <taxon>Astrocoeniina</taxon>
        <taxon>Pocilloporidae</taxon>
        <taxon>Pocillopora</taxon>
    </lineage>
</organism>
<protein>
    <submittedName>
        <fullName evidence="1">Uncharacterized protein</fullName>
    </submittedName>
</protein>
<sequence>MALNITLNCSIRYAAADNSFENIYKVNQLINEGVIAIIGPKTSSCRESDVLIMF</sequence>
<dbReference type="Proteomes" id="UP001159428">
    <property type="component" value="Unassembled WGS sequence"/>
</dbReference>
<dbReference type="AlphaFoldDB" id="A0AAU9Y455"/>
<comment type="caution">
    <text evidence="1">The sequence shown here is derived from an EMBL/GenBank/DDBJ whole genome shotgun (WGS) entry which is preliminary data.</text>
</comment>
<name>A0AAU9Y455_9CNID</name>
<keyword evidence="2" id="KW-1185">Reference proteome</keyword>
<gene>
    <name evidence="1" type="ORF">PMEA_00007007</name>
</gene>
<evidence type="ECO:0000313" key="2">
    <source>
        <dbReference type="Proteomes" id="UP001159428"/>
    </source>
</evidence>
<proteinExistence type="predicted"/>
<reference evidence="1 2" key="1">
    <citation type="submission" date="2022-05" db="EMBL/GenBank/DDBJ databases">
        <authorList>
            <consortium name="Genoscope - CEA"/>
            <person name="William W."/>
        </authorList>
    </citation>
    <scope>NUCLEOTIDE SEQUENCE [LARGE SCALE GENOMIC DNA]</scope>
</reference>
<dbReference type="EMBL" id="CALNXJ010000150">
    <property type="protein sequence ID" value="CAH3167181.1"/>
    <property type="molecule type" value="Genomic_DNA"/>
</dbReference>